<keyword evidence="2" id="KW-0732">Signal</keyword>
<organism evidence="3 4">
    <name type="scientific">Zea mays</name>
    <name type="common">Maize</name>
    <dbReference type="NCBI Taxonomy" id="4577"/>
    <lineage>
        <taxon>Eukaryota</taxon>
        <taxon>Viridiplantae</taxon>
        <taxon>Streptophyta</taxon>
        <taxon>Embryophyta</taxon>
        <taxon>Tracheophyta</taxon>
        <taxon>Spermatophyta</taxon>
        <taxon>Magnoliopsida</taxon>
        <taxon>Liliopsida</taxon>
        <taxon>Poales</taxon>
        <taxon>Poaceae</taxon>
        <taxon>PACMAD clade</taxon>
        <taxon>Panicoideae</taxon>
        <taxon>Andropogonodae</taxon>
        <taxon>Andropogoneae</taxon>
        <taxon>Tripsacinae</taxon>
        <taxon>Zea</taxon>
    </lineage>
</organism>
<keyword evidence="4" id="KW-1185">Reference proteome</keyword>
<evidence type="ECO:0000256" key="2">
    <source>
        <dbReference type="SAM" id="SignalP"/>
    </source>
</evidence>
<dbReference type="AlphaFoldDB" id="A0A804R599"/>
<accession>A0A804R599</accession>
<keyword evidence="1" id="KW-1133">Transmembrane helix</keyword>
<protein>
    <submittedName>
        <fullName evidence="3">Uncharacterized protein</fullName>
    </submittedName>
</protein>
<sequence length="111" mass="12035">MISAAVYLLFAEILAAPPVSPAWFLVAFALWMWIDDDTRSRTSADSSSTPTVVFRTELVCNYRKKPTLRNVGMCACMPAAAVVLCLLQLPLSCRMSLDNGAGGSLCVPKHI</sequence>
<dbReference type="InParanoid" id="A0A804R599"/>
<keyword evidence="1" id="KW-0472">Membrane</keyword>
<dbReference type="Gramene" id="Zm00001eb390230_T001">
    <property type="protein sequence ID" value="Zm00001eb390230_P001"/>
    <property type="gene ID" value="Zm00001eb390230"/>
</dbReference>
<feature type="signal peptide" evidence="2">
    <location>
        <begin position="1"/>
        <end position="15"/>
    </location>
</feature>
<dbReference type="Proteomes" id="UP000007305">
    <property type="component" value="Chromosome 9"/>
</dbReference>
<reference evidence="3" key="2">
    <citation type="submission" date="2019-07" db="EMBL/GenBank/DDBJ databases">
        <authorList>
            <person name="Seetharam A."/>
            <person name="Woodhouse M."/>
            <person name="Cannon E."/>
        </authorList>
    </citation>
    <scope>NUCLEOTIDE SEQUENCE [LARGE SCALE GENOMIC DNA]</scope>
    <source>
        <strain evidence="3">cv. B73</strain>
    </source>
</reference>
<evidence type="ECO:0000313" key="3">
    <source>
        <dbReference type="EnsemblPlants" id="Zm00001eb390230_P001"/>
    </source>
</evidence>
<feature type="transmembrane region" description="Helical" evidence="1">
    <location>
        <begin position="6"/>
        <end position="34"/>
    </location>
</feature>
<name>A0A804R599_MAIZE</name>
<reference evidence="3" key="3">
    <citation type="submission" date="2021-05" db="UniProtKB">
        <authorList>
            <consortium name="EnsemblPlants"/>
        </authorList>
    </citation>
    <scope>IDENTIFICATION</scope>
    <source>
        <strain evidence="3">cv. B73</strain>
    </source>
</reference>
<dbReference type="EnsemblPlants" id="Zm00001eb390230_T001">
    <property type="protein sequence ID" value="Zm00001eb390230_P001"/>
    <property type="gene ID" value="Zm00001eb390230"/>
</dbReference>
<keyword evidence="1" id="KW-0812">Transmembrane</keyword>
<evidence type="ECO:0000313" key="4">
    <source>
        <dbReference type="Proteomes" id="UP000007305"/>
    </source>
</evidence>
<reference evidence="4" key="1">
    <citation type="journal article" date="2009" name="Science">
        <title>The B73 maize genome: complexity, diversity, and dynamics.</title>
        <authorList>
            <person name="Schnable P.S."/>
            <person name="Ware D."/>
            <person name="Fulton R.S."/>
            <person name="Stein J.C."/>
            <person name="Wei F."/>
            <person name="Pasternak S."/>
            <person name="Liang C."/>
            <person name="Zhang J."/>
            <person name="Fulton L."/>
            <person name="Graves T.A."/>
            <person name="Minx P."/>
            <person name="Reily A.D."/>
            <person name="Courtney L."/>
            <person name="Kruchowski S.S."/>
            <person name="Tomlinson C."/>
            <person name="Strong C."/>
            <person name="Delehaunty K."/>
            <person name="Fronick C."/>
            <person name="Courtney B."/>
            <person name="Rock S.M."/>
            <person name="Belter E."/>
            <person name="Du F."/>
            <person name="Kim K."/>
            <person name="Abbott R.M."/>
            <person name="Cotton M."/>
            <person name="Levy A."/>
            <person name="Marchetto P."/>
            <person name="Ochoa K."/>
            <person name="Jackson S.M."/>
            <person name="Gillam B."/>
            <person name="Chen W."/>
            <person name="Yan L."/>
            <person name="Higginbotham J."/>
            <person name="Cardenas M."/>
            <person name="Waligorski J."/>
            <person name="Applebaum E."/>
            <person name="Phelps L."/>
            <person name="Falcone J."/>
            <person name="Kanchi K."/>
            <person name="Thane T."/>
            <person name="Scimone A."/>
            <person name="Thane N."/>
            <person name="Henke J."/>
            <person name="Wang T."/>
            <person name="Ruppert J."/>
            <person name="Shah N."/>
            <person name="Rotter K."/>
            <person name="Hodges J."/>
            <person name="Ingenthron E."/>
            <person name="Cordes M."/>
            <person name="Kohlberg S."/>
            <person name="Sgro J."/>
            <person name="Delgado B."/>
            <person name="Mead K."/>
            <person name="Chinwalla A."/>
            <person name="Leonard S."/>
            <person name="Crouse K."/>
            <person name="Collura K."/>
            <person name="Kudrna D."/>
            <person name="Currie J."/>
            <person name="He R."/>
            <person name="Angelova A."/>
            <person name="Rajasekar S."/>
            <person name="Mueller T."/>
            <person name="Lomeli R."/>
            <person name="Scara G."/>
            <person name="Ko A."/>
            <person name="Delaney K."/>
            <person name="Wissotski M."/>
            <person name="Lopez G."/>
            <person name="Campos D."/>
            <person name="Braidotti M."/>
            <person name="Ashley E."/>
            <person name="Golser W."/>
            <person name="Kim H."/>
            <person name="Lee S."/>
            <person name="Lin J."/>
            <person name="Dujmic Z."/>
            <person name="Kim W."/>
            <person name="Talag J."/>
            <person name="Zuccolo A."/>
            <person name="Fan C."/>
            <person name="Sebastian A."/>
            <person name="Kramer M."/>
            <person name="Spiegel L."/>
            <person name="Nascimento L."/>
            <person name="Zutavern T."/>
            <person name="Miller B."/>
            <person name="Ambroise C."/>
            <person name="Muller S."/>
            <person name="Spooner W."/>
            <person name="Narechania A."/>
            <person name="Ren L."/>
            <person name="Wei S."/>
            <person name="Kumari S."/>
            <person name="Faga B."/>
            <person name="Levy M.J."/>
            <person name="McMahan L."/>
            <person name="Van Buren P."/>
            <person name="Vaughn M.W."/>
            <person name="Ying K."/>
            <person name="Yeh C.-T."/>
            <person name="Emrich S.J."/>
            <person name="Jia Y."/>
            <person name="Kalyanaraman A."/>
            <person name="Hsia A.-P."/>
            <person name="Barbazuk W.B."/>
            <person name="Baucom R.S."/>
            <person name="Brutnell T.P."/>
            <person name="Carpita N.C."/>
            <person name="Chaparro C."/>
            <person name="Chia J.-M."/>
            <person name="Deragon J.-M."/>
            <person name="Estill J.C."/>
            <person name="Fu Y."/>
            <person name="Jeddeloh J.A."/>
            <person name="Han Y."/>
            <person name="Lee H."/>
            <person name="Li P."/>
            <person name="Lisch D.R."/>
            <person name="Liu S."/>
            <person name="Liu Z."/>
            <person name="Nagel D.H."/>
            <person name="McCann M.C."/>
            <person name="SanMiguel P."/>
            <person name="Myers A.M."/>
            <person name="Nettleton D."/>
            <person name="Nguyen J."/>
            <person name="Penning B.W."/>
            <person name="Ponnala L."/>
            <person name="Schneider K.L."/>
            <person name="Schwartz D.C."/>
            <person name="Sharma A."/>
            <person name="Soderlund C."/>
            <person name="Springer N.M."/>
            <person name="Sun Q."/>
            <person name="Wang H."/>
            <person name="Waterman M."/>
            <person name="Westerman R."/>
            <person name="Wolfgruber T.K."/>
            <person name="Yang L."/>
            <person name="Yu Y."/>
            <person name="Zhang L."/>
            <person name="Zhou S."/>
            <person name="Zhu Q."/>
            <person name="Bennetzen J.L."/>
            <person name="Dawe R.K."/>
            <person name="Jiang J."/>
            <person name="Jiang N."/>
            <person name="Presting G.G."/>
            <person name="Wessler S.R."/>
            <person name="Aluru S."/>
            <person name="Martienssen R.A."/>
            <person name="Clifton S.W."/>
            <person name="McCombie W.R."/>
            <person name="Wing R.A."/>
            <person name="Wilson R.K."/>
        </authorList>
    </citation>
    <scope>NUCLEOTIDE SEQUENCE [LARGE SCALE GENOMIC DNA]</scope>
    <source>
        <strain evidence="4">cv. B73</strain>
    </source>
</reference>
<feature type="transmembrane region" description="Helical" evidence="1">
    <location>
        <begin position="71"/>
        <end position="91"/>
    </location>
</feature>
<feature type="chain" id="PRO_5032266965" evidence="2">
    <location>
        <begin position="16"/>
        <end position="111"/>
    </location>
</feature>
<evidence type="ECO:0000256" key="1">
    <source>
        <dbReference type="SAM" id="Phobius"/>
    </source>
</evidence>
<proteinExistence type="predicted"/>